<dbReference type="InterPro" id="IPR038717">
    <property type="entry name" value="Tc1-like_DDE_dom"/>
</dbReference>
<organism evidence="2 3">
    <name type="scientific">Mucor flavus</name>
    <dbReference type="NCBI Taxonomy" id="439312"/>
    <lineage>
        <taxon>Eukaryota</taxon>
        <taxon>Fungi</taxon>
        <taxon>Fungi incertae sedis</taxon>
        <taxon>Mucoromycota</taxon>
        <taxon>Mucoromycotina</taxon>
        <taxon>Mucoromycetes</taxon>
        <taxon>Mucorales</taxon>
        <taxon>Mucorineae</taxon>
        <taxon>Mucoraceae</taxon>
        <taxon>Mucor</taxon>
    </lineage>
</organism>
<dbReference type="PANTHER" id="PTHR46564:SF1">
    <property type="entry name" value="TRANSPOSASE"/>
    <property type="match status" value="1"/>
</dbReference>
<dbReference type="EMBL" id="BAABUK010000005">
    <property type="protein sequence ID" value="GAA5809628.1"/>
    <property type="molecule type" value="Genomic_DNA"/>
</dbReference>
<evidence type="ECO:0000259" key="1">
    <source>
        <dbReference type="Pfam" id="PF13358"/>
    </source>
</evidence>
<evidence type="ECO:0000313" key="2">
    <source>
        <dbReference type="EMBL" id="GAA5809628.1"/>
    </source>
</evidence>
<proteinExistence type="predicted"/>
<keyword evidence="3" id="KW-1185">Reference proteome</keyword>
<accession>A0ABP9YS03</accession>
<dbReference type="Proteomes" id="UP001473302">
    <property type="component" value="Unassembled WGS sequence"/>
</dbReference>
<sequence>MVRYPEMRGFYLIIDNAPIHLSSEVNHTMENRNKDYKCVYLPPYSPELNPIEQFWAIVKRNQLTEPETLAQRVTEACNDVPLSHLVNIIQHSKNHFQNYLNKVPI</sequence>
<comment type="caution">
    <text evidence="2">The sequence shown here is derived from an EMBL/GenBank/DDBJ whole genome shotgun (WGS) entry which is preliminary data.</text>
</comment>
<feature type="domain" description="Tc1-like transposase DDE" evidence="1">
    <location>
        <begin position="3"/>
        <end position="63"/>
    </location>
</feature>
<protein>
    <recommendedName>
        <fullName evidence="1">Tc1-like transposase DDE domain-containing protein</fullName>
    </recommendedName>
</protein>
<dbReference type="Gene3D" id="3.30.420.10">
    <property type="entry name" value="Ribonuclease H-like superfamily/Ribonuclease H"/>
    <property type="match status" value="1"/>
</dbReference>
<name>A0ABP9YS03_9FUNG</name>
<dbReference type="PANTHER" id="PTHR46564">
    <property type="entry name" value="TRANSPOSASE"/>
    <property type="match status" value="1"/>
</dbReference>
<reference evidence="2 3" key="1">
    <citation type="submission" date="2024-04" db="EMBL/GenBank/DDBJ databases">
        <title>genome sequences of Mucor flavus KT1a and Helicostylum pulchrum KT1b strains isolated from the surface of a dry-aged beef.</title>
        <authorList>
            <person name="Toyotome T."/>
            <person name="Hosono M."/>
            <person name="Torimaru M."/>
            <person name="Fukuda K."/>
            <person name="Mikami N."/>
        </authorList>
    </citation>
    <scope>NUCLEOTIDE SEQUENCE [LARGE SCALE GENOMIC DNA]</scope>
    <source>
        <strain evidence="2 3">KT1a</strain>
    </source>
</reference>
<evidence type="ECO:0000313" key="3">
    <source>
        <dbReference type="Proteomes" id="UP001473302"/>
    </source>
</evidence>
<dbReference type="Pfam" id="PF13358">
    <property type="entry name" value="DDE_3"/>
    <property type="match status" value="1"/>
</dbReference>
<dbReference type="InterPro" id="IPR036397">
    <property type="entry name" value="RNaseH_sf"/>
</dbReference>
<gene>
    <name evidence="2" type="ORF">MFLAVUS_003040</name>
</gene>